<dbReference type="Proteomes" id="UP000193380">
    <property type="component" value="Unassembled WGS sequence"/>
</dbReference>
<dbReference type="InterPro" id="IPR011009">
    <property type="entry name" value="Kinase-like_dom_sf"/>
</dbReference>
<dbReference type="SUPFAM" id="SSF56112">
    <property type="entry name" value="Protein kinase-like (PK-like)"/>
    <property type="match status" value="1"/>
</dbReference>
<evidence type="ECO:0008006" key="4">
    <source>
        <dbReference type="Google" id="ProtNLM"/>
    </source>
</evidence>
<dbReference type="EMBL" id="FR917847">
    <property type="protein sequence ID" value="CDQ94499.1"/>
    <property type="molecule type" value="Genomic_DNA"/>
</dbReference>
<dbReference type="AlphaFoldDB" id="A0A060YYD2"/>
<dbReference type="STRING" id="8022.A0A060YYD2"/>
<evidence type="ECO:0000313" key="3">
    <source>
        <dbReference type="Proteomes" id="UP000193380"/>
    </source>
</evidence>
<reference evidence="2" key="2">
    <citation type="submission" date="2014-03" db="EMBL/GenBank/DDBJ databases">
        <authorList>
            <person name="Genoscope - CEA"/>
        </authorList>
    </citation>
    <scope>NUCLEOTIDE SEQUENCE</scope>
</reference>
<proteinExistence type="predicted"/>
<feature type="region of interest" description="Disordered" evidence="1">
    <location>
        <begin position="172"/>
        <end position="230"/>
    </location>
</feature>
<evidence type="ECO:0000256" key="1">
    <source>
        <dbReference type="SAM" id="MobiDB-lite"/>
    </source>
</evidence>
<reference evidence="2" key="1">
    <citation type="journal article" date="2014" name="Nat. Commun.">
        <title>The rainbow trout genome provides novel insights into evolution after whole-genome duplication in vertebrates.</title>
        <authorList>
            <person name="Berthelot C."/>
            <person name="Brunet F."/>
            <person name="Chalopin D."/>
            <person name="Juanchich A."/>
            <person name="Bernard M."/>
            <person name="Noel B."/>
            <person name="Bento P."/>
            <person name="Da Silva C."/>
            <person name="Labadie K."/>
            <person name="Alberti A."/>
            <person name="Aury J.M."/>
            <person name="Louis A."/>
            <person name="Dehais P."/>
            <person name="Bardou P."/>
            <person name="Montfort J."/>
            <person name="Klopp C."/>
            <person name="Cabau C."/>
            <person name="Gaspin C."/>
            <person name="Thorgaard G.H."/>
            <person name="Boussaha M."/>
            <person name="Quillet E."/>
            <person name="Guyomard R."/>
            <person name="Galiana D."/>
            <person name="Bobe J."/>
            <person name="Volff J.N."/>
            <person name="Genet C."/>
            <person name="Wincker P."/>
            <person name="Jaillon O."/>
            <person name="Roest Crollius H."/>
            <person name="Guiguen Y."/>
        </authorList>
    </citation>
    <scope>NUCLEOTIDE SEQUENCE [LARGE SCALE GENOMIC DNA]</scope>
</reference>
<name>A0A060YYD2_ONCMY</name>
<accession>A0A060YYD2</accession>
<dbReference type="Gene3D" id="1.10.510.10">
    <property type="entry name" value="Transferase(Phosphotransferase) domain 1"/>
    <property type="match status" value="1"/>
</dbReference>
<protein>
    <recommendedName>
        <fullName evidence="4">Protein kinase domain-containing protein</fullName>
    </recommendedName>
</protein>
<gene>
    <name evidence="2" type="ORF">GSONMT00020463001</name>
</gene>
<sequence length="256" mass="28547">CLSQHPYQSSLTCFSQHPLPALTHLLLSPSPLHAHLFLHYFFKYNLAVMASVDADPDGFFHVYHSSNSLPLCLSRLCGSPCPAAWPDVIKLPYFNTMKPKKQYRRRLREEFAFLPAQALDLLDRMLTLDPARRCTAEQALNSDFLCNVEPSKMSPPNLPHWQDCHELWSKKRRRQRQSGLPEDVPVPKVPRKDPSGASSGENSRPQASPAGAPPPPPGRPPPSAISANELAGQAETVVTVCYYRGTCPYPNVSLVR</sequence>
<feature type="compositionally biased region" description="Pro residues" evidence="1">
    <location>
        <begin position="211"/>
        <end position="223"/>
    </location>
</feature>
<evidence type="ECO:0000313" key="2">
    <source>
        <dbReference type="EMBL" id="CDQ94499.1"/>
    </source>
</evidence>
<feature type="non-terminal residue" evidence="2">
    <location>
        <position position="1"/>
    </location>
</feature>
<organism evidence="2 3">
    <name type="scientific">Oncorhynchus mykiss</name>
    <name type="common">Rainbow trout</name>
    <name type="synonym">Salmo gairdneri</name>
    <dbReference type="NCBI Taxonomy" id="8022"/>
    <lineage>
        <taxon>Eukaryota</taxon>
        <taxon>Metazoa</taxon>
        <taxon>Chordata</taxon>
        <taxon>Craniata</taxon>
        <taxon>Vertebrata</taxon>
        <taxon>Euteleostomi</taxon>
        <taxon>Actinopterygii</taxon>
        <taxon>Neopterygii</taxon>
        <taxon>Teleostei</taxon>
        <taxon>Protacanthopterygii</taxon>
        <taxon>Salmoniformes</taxon>
        <taxon>Salmonidae</taxon>
        <taxon>Salmoninae</taxon>
        <taxon>Oncorhynchus</taxon>
    </lineage>
</organism>
<dbReference type="PaxDb" id="8022-A0A060YYD2"/>